<dbReference type="InterPro" id="IPR029052">
    <property type="entry name" value="Metallo-depent_PP-like"/>
</dbReference>
<organism evidence="2 3">
    <name type="scientific">Penicillium citrinum</name>
    <dbReference type="NCBI Taxonomy" id="5077"/>
    <lineage>
        <taxon>Eukaryota</taxon>
        <taxon>Fungi</taxon>
        <taxon>Dikarya</taxon>
        <taxon>Ascomycota</taxon>
        <taxon>Pezizomycotina</taxon>
        <taxon>Eurotiomycetes</taxon>
        <taxon>Eurotiomycetidae</taxon>
        <taxon>Eurotiales</taxon>
        <taxon>Aspergillaceae</taxon>
        <taxon>Penicillium</taxon>
    </lineage>
</organism>
<dbReference type="PANTHER" id="PTHR37844">
    <property type="entry name" value="SER/THR PROTEIN PHOSPHATASE SUPERFAMILY (AFU_ORTHOLOGUE AFUA_1G14840)"/>
    <property type="match status" value="1"/>
</dbReference>
<accession>A0A9W9PF11</accession>
<evidence type="ECO:0000259" key="1">
    <source>
        <dbReference type="Pfam" id="PF00149"/>
    </source>
</evidence>
<dbReference type="PANTHER" id="PTHR37844:SF2">
    <property type="entry name" value="SER_THR PROTEIN PHOSPHATASE SUPERFAMILY (AFU_ORTHOLOGUE AFUA_1G14840)"/>
    <property type="match status" value="1"/>
</dbReference>
<reference evidence="2" key="1">
    <citation type="submission" date="2022-11" db="EMBL/GenBank/DDBJ databases">
        <authorList>
            <person name="Petersen C."/>
        </authorList>
    </citation>
    <scope>NUCLEOTIDE SEQUENCE</scope>
    <source>
        <strain evidence="2">IBT 23319</strain>
    </source>
</reference>
<dbReference type="SUPFAM" id="SSF56300">
    <property type="entry name" value="Metallo-dependent phosphatases"/>
    <property type="match status" value="1"/>
</dbReference>
<dbReference type="Proteomes" id="UP001147733">
    <property type="component" value="Unassembled WGS sequence"/>
</dbReference>
<sequence length="267" mass="30417">MAKVHLQIISDLHLETPAAYDIFHIDPKAPYLCLLGDIGYVTNDGFFSFLQIQLQAFSIVFLVLGNHEPYHTTWDEAKKKVSQFQDATQNPSIGKPQGRVILLDQTKYDLSPNLTILGCTLFSRVTESQMESVSFGLNDFYRIEEWSVEKHQSAHLSDLKWLNEQVTSISSSEPHRKIIVLTHYCPTTNNQVIDPRHATSKISSGFMTDLKGEPCWENSAVKLWAFGHTHFNCDFQDDQTPKRVTSNQRGYYFAQANGFDPEKVVEV</sequence>
<dbReference type="RefSeq" id="XP_056506396.1">
    <property type="nucleotide sequence ID" value="XM_056640639.1"/>
</dbReference>
<dbReference type="Pfam" id="PF00149">
    <property type="entry name" value="Metallophos"/>
    <property type="match status" value="1"/>
</dbReference>
<dbReference type="OrthoDB" id="550558at2759"/>
<dbReference type="Gene3D" id="3.60.21.10">
    <property type="match status" value="1"/>
</dbReference>
<proteinExistence type="predicted"/>
<feature type="domain" description="Calcineurin-like phosphoesterase" evidence="1">
    <location>
        <begin position="8"/>
        <end position="230"/>
    </location>
</feature>
<dbReference type="AlphaFoldDB" id="A0A9W9PF11"/>
<dbReference type="InterPro" id="IPR004843">
    <property type="entry name" value="Calcineurin-like_PHP"/>
</dbReference>
<gene>
    <name evidence="2" type="ORF">N7469_001719</name>
</gene>
<dbReference type="GO" id="GO:0016787">
    <property type="term" value="F:hydrolase activity"/>
    <property type="evidence" value="ECO:0007669"/>
    <property type="project" value="InterPro"/>
</dbReference>
<reference evidence="2" key="2">
    <citation type="journal article" date="2023" name="IMA Fungus">
        <title>Comparative genomic study of the Penicillium genus elucidates a diverse pangenome and 15 lateral gene transfer events.</title>
        <authorList>
            <person name="Petersen C."/>
            <person name="Sorensen T."/>
            <person name="Nielsen M.R."/>
            <person name="Sondergaard T.E."/>
            <person name="Sorensen J.L."/>
            <person name="Fitzpatrick D.A."/>
            <person name="Frisvad J.C."/>
            <person name="Nielsen K.L."/>
        </authorList>
    </citation>
    <scope>NUCLEOTIDE SEQUENCE</scope>
    <source>
        <strain evidence="2">IBT 23319</strain>
    </source>
</reference>
<comment type="caution">
    <text evidence="2">The sequence shown here is derived from an EMBL/GenBank/DDBJ whole genome shotgun (WGS) entry which is preliminary data.</text>
</comment>
<dbReference type="GeneID" id="81379806"/>
<protein>
    <recommendedName>
        <fullName evidence="1">Calcineurin-like phosphoesterase domain-containing protein</fullName>
    </recommendedName>
</protein>
<name>A0A9W9PF11_PENCI</name>
<dbReference type="EMBL" id="JAPQKT010000001">
    <property type="protein sequence ID" value="KAJ5243392.1"/>
    <property type="molecule type" value="Genomic_DNA"/>
</dbReference>
<evidence type="ECO:0000313" key="3">
    <source>
        <dbReference type="Proteomes" id="UP001147733"/>
    </source>
</evidence>
<keyword evidence="3" id="KW-1185">Reference proteome</keyword>
<evidence type="ECO:0000313" key="2">
    <source>
        <dbReference type="EMBL" id="KAJ5243392.1"/>
    </source>
</evidence>